<evidence type="ECO:0000313" key="1">
    <source>
        <dbReference type="EMBL" id="KAK6489654.1"/>
    </source>
</evidence>
<protein>
    <submittedName>
        <fullName evidence="1">Spermatogenesis-associated protein 17 isoform X2</fullName>
    </submittedName>
</protein>
<name>A0ABR0ZXW3_HUSHU</name>
<evidence type="ECO:0000313" key="2">
    <source>
        <dbReference type="Proteomes" id="UP001369086"/>
    </source>
</evidence>
<dbReference type="EMBL" id="JAHFZB010000005">
    <property type="protein sequence ID" value="KAK6489654.1"/>
    <property type="molecule type" value="Genomic_DNA"/>
</dbReference>
<comment type="caution">
    <text evidence="1">The sequence shown here is derived from an EMBL/GenBank/DDBJ whole genome shotgun (WGS) entry which is preliminary data.</text>
</comment>
<accession>A0ABR0ZXW3</accession>
<organism evidence="1 2">
    <name type="scientific">Huso huso</name>
    <name type="common">Beluga</name>
    <name type="synonym">Acipenser huso</name>
    <dbReference type="NCBI Taxonomy" id="61971"/>
    <lineage>
        <taxon>Eukaryota</taxon>
        <taxon>Metazoa</taxon>
        <taxon>Chordata</taxon>
        <taxon>Craniata</taxon>
        <taxon>Vertebrata</taxon>
        <taxon>Euteleostomi</taxon>
        <taxon>Actinopterygii</taxon>
        <taxon>Chondrostei</taxon>
        <taxon>Acipenseriformes</taxon>
        <taxon>Acipenseridae</taxon>
        <taxon>Huso</taxon>
    </lineage>
</organism>
<keyword evidence="2" id="KW-1185">Reference proteome</keyword>
<proteinExistence type="predicted"/>
<dbReference type="Proteomes" id="UP001369086">
    <property type="component" value="Unassembled WGS sequence"/>
</dbReference>
<sequence>QVQKRWRTCYVRKYVHNYYALKEYMEGLTMTNEIVMTVLENILLRKSDLTLPKAINIGQINKLTENNKKILANQQNIPTNVDSIAGVFNLPYKLSPNEMEFRLCGANPLSPKASQSRKDVIEGIVETSAPGTPFTLLQIEPLQLIPKKKLHGPIRDPAEVLQQRYKPLEPTLRVATSITSVEEAREELKRKEWGSQVNDELQNRQHELMIHTSSKCGHVDYGTKF</sequence>
<reference evidence="1 2" key="1">
    <citation type="submission" date="2021-05" db="EMBL/GenBank/DDBJ databases">
        <authorList>
            <person name="Zahm M."/>
            <person name="Klopp C."/>
            <person name="Cabau C."/>
            <person name="Kuhl H."/>
            <person name="Suciu R."/>
            <person name="Ciorpac M."/>
            <person name="Holostenco D."/>
            <person name="Gessner J."/>
            <person name="Wuertz S."/>
            <person name="Hohne C."/>
            <person name="Stock M."/>
            <person name="Gislard M."/>
            <person name="Lluch J."/>
            <person name="Milhes M."/>
            <person name="Lampietro C."/>
            <person name="Lopez Roques C."/>
            <person name="Donnadieu C."/>
            <person name="Du K."/>
            <person name="Schartl M."/>
            <person name="Guiguen Y."/>
        </authorList>
    </citation>
    <scope>NUCLEOTIDE SEQUENCE [LARGE SCALE GENOMIC DNA]</scope>
    <source>
        <strain evidence="1">Hh-F2</strain>
        <tissue evidence="1">Blood</tissue>
    </source>
</reference>
<gene>
    <name evidence="1" type="ORF">HHUSO_G6524</name>
</gene>
<feature type="non-terminal residue" evidence="1">
    <location>
        <position position="1"/>
    </location>
</feature>